<name>A0A164YRI0_9CRUS</name>
<organism evidence="1 2">
    <name type="scientific">Daphnia magna</name>
    <dbReference type="NCBI Taxonomy" id="35525"/>
    <lineage>
        <taxon>Eukaryota</taxon>
        <taxon>Metazoa</taxon>
        <taxon>Ecdysozoa</taxon>
        <taxon>Arthropoda</taxon>
        <taxon>Crustacea</taxon>
        <taxon>Branchiopoda</taxon>
        <taxon>Diplostraca</taxon>
        <taxon>Cladocera</taxon>
        <taxon>Anomopoda</taxon>
        <taxon>Daphniidae</taxon>
        <taxon>Daphnia</taxon>
    </lineage>
</organism>
<protein>
    <submittedName>
        <fullName evidence="1">Uncharacterized protein</fullName>
    </submittedName>
</protein>
<sequence>MFDENSFTESLKCGTHHTGKNVPPLTVVVYTHNKSGRWIETTADPSTIFHDPFVWNGLKYIASFFRVCYTRIPSSCSPPISVGMG</sequence>
<reference evidence="1 2" key="1">
    <citation type="submission" date="2016-03" db="EMBL/GenBank/DDBJ databases">
        <title>EvidentialGene: Evidence-directed Construction of Genes on Genomes.</title>
        <authorList>
            <person name="Gilbert D.G."/>
            <person name="Choi J.-H."/>
            <person name="Mockaitis K."/>
            <person name="Colbourne J."/>
            <person name="Pfrender M."/>
        </authorList>
    </citation>
    <scope>NUCLEOTIDE SEQUENCE [LARGE SCALE GENOMIC DNA]</scope>
    <source>
        <strain evidence="1 2">Xinb3</strain>
        <tissue evidence="1">Complete organism</tissue>
    </source>
</reference>
<keyword evidence="2" id="KW-1185">Reference proteome</keyword>
<dbReference type="EMBL" id="LRGB01000868">
    <property type="protein sequence ID" value="KZS15518.1"/>
    <property type="molecule type" value="Genomic_DNA"/>
</dbReference>
<comment type="caution">
    <text evidence="1">The sequence shown here is derived from an EMBL/GenBank/DDBJ whole genome shotgun (WGS) entry which is preliminary data.</text>
</comment>
<evidence type="ECO:0000313" key="2">
    <source>
        <dbReference type="Proteomes" id="UP000076858"/>
    </source>
</evidence>
<accession>A0A164YRI0</accession>
<evidence type="ECO:0000313" key="1">
    <source>
        <dbReference type="EMBL" id="KZS15518.1"/>
    </source>
</evidence>
<dbReference type="Proteomes" id="UP000076858">
    <property type="component" value="Unassembled WGS sequence"/>
</dbReference>
<gene>
    <name evidence="1" type="ORF">APZ42_018686</name>
</gene>
<proteinExistence type="predicted"/>
<dbReference type="AlphaFoldDB" id="A0A164YRI0"/>